<dbReference type="InterPro" id="IPR036748">
    <property type="entry name" value="MTH938-like_sf"/>
</dbReference>
<sequence length="125" mass="13534">MKLQPDKSDVQSISGYGPGWVGVNGEKITHSVIVSSKGDRIEWPSSRFEDLGPEHFAQLAQLDAEVVIFGSGSRIRFPKAAWLQPLLARRIGIETMDTAAACRTYNILAQEGRSVAAALLLEPAA</sequence>
<dbReference type="InterPro" id="IPR007523">
    <property type="entry name" value="NDUFAF3/AAMDC"/>
</dbReference>
<gene>
    <name evidence="1" type="ORF">ACFPOE_07875</name>
</gene>
<comment type="caution">
    <text evidence="1">The sequence shown here is derived from an EMBL/GenBank/DDBJ whole genome shotgun (WGS) entry which is preliminary data.</text>
</comment>
<evidence type="ECO:0000313" key="2">
    <source>
        <dbReference type="Proteomes" id="UP001596037"/>
    </source>
</evidence>
<dbReference type="CDD" id="cd05560">
    <property type="entry name" value="Xcc1710_like"/>
    <property type="match status" value="1"/>
</dbReference>
<dbReference type="Proteomes" id="UP001596037">
    <property type="component" value="Unassembled WGS sequence"/>
</dbReference>
<evidence type="ECO:0000313" key="1">
    <source>
        <dbReference type="EMBL" id="MFC5497448.1"/>
    </source>
</evidence>
<keyword evidence="2" id="KW-1185">Reference proteome</keyword>
<dbReference type="Gene3D" id="3.40.1230.10">
    <property type="entry name" value="MTH938-like"/>
    <property type="match status" value="1"/>
</dbReference>
<accession>A0ABW0NC91</accession>
<protein>
    <submittedName>
        <fullName evidence="1">Mth938-like domain-containing protein</fullName>
    </submittedName>
</protein>
<dbReference type="Pfam" id="PF04430">
    <property type="entry name" value="DUF498"/>
    <property type="match status" value="1"/>
</dbReference>
<dbReference type="PANTHER" id="PTHR21192:SF2">
    <property type="entry name" value="NADH DEHYDROGENASE [UBIQUINONE] 1 ALPHA SUBCOMPLEX ASSEMBLY FACTOR 3"/>
    <property type="match status" value="1"/>
</dbReference>
<organism evidence="1 2">
    <name type="scientific">Caenimonas terrae</name>
    <dbReference type="NCBI Taxonomy" id="696074"/>
    <lineage>
        <taxon>Bacteria</taxon>
        <taxon>Pseudomonadati</taxon>
        <taxon>Pseudomonadota</taxon>
        <taxon>Betaproteobacteria</taxon>
        <taxon>Burkholderiales</taxon>
        <taxon>Comamonadaceae</taxon>
        <taxon>Caenimonas</taxon>
    </lineage>
</organism>
<dbReference type="PANTHER" id="PTHR21192">
    <property type="entry name" value="NUCLEAR PROTEIN E3-3"/>
    <property type="match status" value="1"/>
</dbReference>
<dbReference type="EMBL" id="JBHSMF010000006">
    <property type="protein sequence ID" value="MFC5497448.1"/>
    <property type="molecule type" value="Genomic_DNA"/>
</dbReference>
<proteinExistence type="predicted"/>
<dbReference type="RefSeq" id="WP_376849523.1">
    <property type="nucleotide sequence ID" value="NZ_JBHSMF010000006.1"/>
</dbReference>
<dbReference type="SUPFAM" id="SSF64076">
    <property type="entry name" value="MTH938-like"/>
    <property type="match status" value="1"/>
</dbReference>
<reference evidence="2" key="1">
    <citation type="journal article" date="2019" name="Int. J. Syst. Evol. Microbiol.">
        <title>The Global Catalogue of Microorganisms (GCM) 10K type strain sequencing project: providing services to taxonomists for standard genome sequencing and annotation.</title>
        <authorList>
            <consortium name="The Broad Institute Genomics Platform"/>
            <consortium name="The Broad Institute Genome Sequencing Center for Infectious Disease"/>
            <person name="Wu L."/>
            <person name="Ma J."/>
        </authorList>
    </citation>
    <scope>NUCLEOTIDE SEQUENCE [LARGE SCALE GENOMIC DNA]</scope>
    <source>
        <strain evidence="2">CCUG 57401</strain>
    </source>
</reference>
<name>A0ABW0NC91_9BURK</name>